<dbReference type="Proteomes" id="UP001642484">
    <property type="component" value="Unassembled WGS sequence"/>
</dbReference>
<evidence type="ECO:0000313" key="2">
    <source>
        <dbReference type="Proteomes" id="UP001642484"/>
    </source>
</evidence>
<name>A0ABP0K9L3_9DINO</name>
<protein>
    <submittedName>
        <fullName evidence="1">Uncharacterized protein</fullName>
    </submittedName>
</protein>
<evidence type="ECO:0000313" key="1">
    <source>
        <dbReference type="EMBL" id="CAK9022822.1"/>
    </source>
</evidence>
<proteinExistence type="predicted"/>
<organism evidence="1 2">
    <name type="scientific">Durusdinium trenchii</name>
    <dbReference type="NCBI Taxonomy" id="1381693"/>
    <lineage>
        <taxon>Eukaryota</taxon>
        <taxon>Sar</taxon>
        <taxon>Alveolata</taxon>
        <taxon>Dinophyceae</taxon>
        <taxon>Suessiales</taxon>
        <taxon>Symbiodiniaceae</taxon>
        <taxon>Durusdinium</taxon>
    </lineage>
</organism>
<accession>A0ABP0K9L3</accession>
<sequence length="577" mass="64809">MDAVLAVFCVITVWLPVHVRLTQSDFGELRRWLSSMMQPEVKDGLKETRAARIDAEMVKLRQRYYKSISKWACHMNFFTLSGLIYEAFATPGLDTFASAFFCFCGYLQHLMVGHDLVELTALRLRILSCTMHVMLTLQIISTVSAANSFKFAMMQGFQVALRFCPVVLFLDPWITIPFQFIYTAVDMSVYLLVFDKSSLELGPLCVSQFFILVATVASSIFIDRLLRGRFDALLHTTDAECLVQSFRRVLRGLCDGEVLLDSQMNVAQESEGLKHLILTDVSLRGRSFQQLLVEDERTHFGHFMENSTRALHTTTSQLDALPLGCRLRFRGSAGIGVAADIFHVPVPGLFGSSDPYHLIAFKEDSDSRPLPDSVDDAIPSELCCLSPSSFSSRRLDAASSGSARSVENACPELQEMFLLVDVTTELQDIQQAQLNFLRDMSSETSSLHSSMPSLRKLVKPTDWEQVRSSVARFARKAQRSEATGGTNLPKGLRGMSVQLPGQSGWLIPEEATLHHVPNSQKVWLYLKGLRPEKKPRRLPTLEEIHEVPPDRPERGLRRRRSEARNGRETSESHGSSL</sequence>
<gene>
    <name evidence="1" type="ORF">CCMP2556_LOCUS14996</name>
</gene>
<comment type="caution">
    <text evidence="1">The sequence shown here is derived from an EMBL/GenBank/DDBJ whole genome shotgun (WGS) entry which is preliminary data.</text>
</comment>
<dbReference type="EMBL" id="CAXAMN010007779">
    <property type="protein sequence ID" value="CAK9022822.1"/>
    <property type="molecule type" value="Genomic_DNA"/>
</dbReference>
<reference evidence="1 2" key="1">
    <citation type="submission" date="2024-02" db="EMBL/GenBank/DDBJ databases">
        <authorList>
            <person name="Chen Y."/>
            <person name="Shah S."/>
            <person name="Dougan E. K."/>
            <person name="Thang M."/>
            <person name="Chan C."/>
        </authorList>
    </citation>
    <scope>NUCLEOTIDE SEQUENCE [LARGE SCALE GENOMIC DNA]</scope>
</reference>
<keyword evidence="2" id="KW-1185">Reference proteome</keyword>